<sequence length="101" mass="11367" precursor="true">MLNCIQITGCNTFLGPEAVILTMLLVRIPVSREKWDLGNCQSRFSLTAISVSRQVSSALRTEMLKQVQMIEYGVGMSNQRLQPFLSSCHSEMILLRISLFS</sequence>
<dbReference type="Proteomes" id="UP000002881">
    <property type="component" value="Chromosome"/>
</dbReference>
<reference evidence="1 2" key="1">
    <citation type="journal article" date="2012" name="Genome Biol. Evol.">
        <title>Genome Sequence of the Mesophilic Thermotogales Bacterium Mesotoga prima MesG1.Ag.4.2 Reveals the Largest Thermotogales Genome To Date.</title>
        <authorList>
            <person name="Zhaxybayeva O."/>
            <person name="Swithers K.S."/>
            <person name="Foght J."/>
            <person name="Green A.G."/>
            <person name="Bruce D."/>
            <person name="Detter C."/>
            <person name="Han S."/>
            <person name="Teshima H."/>
            <person name="Han J."/>
            <person name="Woyke T."/>
            <person name="Pitluck S."/>
            <person name="Nolan M."/>
            <person name="Ivanova N."/>
            <person name="Pati A."/>
            <person name="Land M.L."/>
            <person name="Dlutek M."/>
            <person name="Doolittle W.F."/>
            <person name="Noll K.M."/>
            <person name="Nesbo C.L."/>
        </authorList>
    </citation>
    <scope>NUCLEOTIDE SEQUENCE [LARGE SCALE GENOMIC DNA]</scope>
    <source>
        <strain evidence="2">mesG1.Ag.4.2</strain>
    </source>
</reference>
<protein>
    <submittedName>
        <fullName evidence="1">Uncharacterized protein</fullName>
    </submittedName>
</protein>
<keyword evidence="2" id="KW-1185">Reference proteome</keyword>
<dbReference type="AlphaFoldDB" id="I2F1S0"/>
<name>I2F1S0_9BACT</name>
<evidence type="ECO:0000313" key="2">
    <source>
        <dbReference type="Proteomes" id="UP000002881"/>
    </source>
</evidence>
<accession>I2F1S0</accession>
<gene>
    <name evidence="1" type="ORF">Theba_0126</name>
</gene>
<organism evidence="1 2">
    <name type="scientific">Mesotoga prima MesG1.Ag.4.2</name>
    <dbReference type="NCBI Taxonomy" id="660470"/>
    <lineage>
        <taxon>Bacteria</taxon>
        <taxon>Thermotogati</taxon>
        <taxon>Thermotogota</taxon>
        <taxon>Thermotogae</taxon>
        <taxon>Kosmotogales</taxon>
        <taxon>Kosmotogaceae</taxon>
        <taxon>Mesotoga</taxon>
    </lineage>
</organism>
<evidence type="ECO:0000313" key="1">
    <source>
        <dbReference type="EMBL" id="AFK05873.1"/>
    </source>
</evidence>
<dbReference type="EMBL" id="CP003532">
    <property type="protein sequence ID" value="AFK05873.1"/>
    <property type="molecule type" value="Genomic_DNA"/>
</dbReference>
<proteinExistence type="predicted"/>
<dbReference type="HOGENOM" id="CLU_2288174_0_0_0"/>
<dbReference type="KEGG" id="mpg:Theba_0126"/>